<accession>A0A8J6BIR8</accession>
<keyword evidence="2" id="KW-1185">Reference proteome</keyword>
<reference evidence="1" key="2">
    <citation type="submission" date="2021-02" db="EMBL/GenBank/DDBJ databases">
        <authorList>
            <person name="Kimball J.A."/>
            <person name="Haas M.W."/>
            <person name="Macchietto M."/>
            <person name="Kono T."/>
            <person name="Duquette J."/>
            <person name="Shao M."/>
        </authorList>
    </citation>
    <scope>NUCLEOTIDE SEQUENCE</scope>
    <source>
        <tissue evidence="1">Fresh leaf tissue</tissue>
    </source>
</reference>
<proteinExistence type="predicted"/>
<dbReference type="AlphaFoldDB" id="A0A8J6BIR8"/>
<evidence type="ECO:0000313" key="2">
    <source>
        <dbReference type="Proteomes" id="UP000729402"/>
    </source>
</evidence>
<evidence type="ECO:0000313" key="1">
    <source>
        <dbReference type="EMBL" id="KAG8085991.1"/>
    </source>
</evidence>
<reference evidence="1" key="1">
    <citation type="journal article" date="2021" name="bioRxiv">
        <title>Whole Genome Assembly and Annotation of Northern Wild Rice, Zizania palustris L., Supports a Whole Genome Duplication in the Zizania Genus.</title>
        <authorList>
            <person name="Haas M."/>
            <person name="Kono T."/>
            <person name="Macchietto M."/>
            <person name="Millas R."/>
            <person name="McGilp L."/>
            <person name="Shao M."/>
            <person name="Duquette J."/>
            <person name="Hirsch C.N."/>
            <person name="Kimball J."/>
        </authorList>
    </citation>
    <scope>NUCLEOTIDE SEQUENCE</scope>
    <source>
        <tissue evidence="1">Fresh leaf tissue</tissue>
    </source>
</reference>
<dbReference type="EMBL" id="JAAALK010000082">
    <property type="protein sequence ID" value="KAG8085991.1"/>
    <property type="molecule type" value="Genomic_DNA"/>
</dbReference>
<dbReference type="Proteomes" id="UP000729402">
    <property type="component" value="Unassembled WGS sequence"/>
</dbReference>
<comment type="caution">
    <text evidence="1">The sequence shown here is derived from an EMBL/GenBank/DDBJ whole genome shotgun (WGS) entry which is preliminary data.</text>
</comment>
<name>A0A8J6BIR8_ZIZPA</name>
<organism evidence="1 2">
    <name type="scientific">Zizania palustris</name>
    <name type="common">Northern wild rice</name>
    <dbReference type="NCBI Taxonomy" id="103762"/>
    <lineage>
        <taxon>Eukaryota</taxon>
        <taxon>Viridiplantae</taxon>
        <taxon>Streptophyta</taxon>
        <taxon>Embryophyta</taxon>
        <taxon>Tracheophyta</taxon>
        <taxon>Spermatophyta</taxon>
        <taxon>Magnoliopsida</taxon>
        <taxon>Liliopsida</taxon>
        <taxon>Poales</taxon>
        <taxon>Poaceae</taxon>
        <taxon>BOP clade</taxon>
        <taxon>Oryzoideae</taxon>
        <taxon>Oryzeae</taxon>
        <taxon>Zizaniinae</taxon>
        <taxon>Zizania</taxon>
    </lineage>
</organism>
<gene>
    <name evidence="1" type="ORF">GUJ93_ZPchr0010g7632</name>
</gene>
<protein>
    <submittedName>
        <fullName evidence="1">Uncharacterized protein</fullName>
    </submittedName>
</protein>
<sequence>MAGPTANPLSFSRISAALSGRGPIPISPRRLHRPPVLPVLLAPHAFPQTSGQTRIRNPSWRQASRFHRLSPAPILGAPGDRFSHLAAPRPLFFAWIRDPVLILGCGRGLVVEVNRIGGDAEEWLAVEVNWSGGGLHIILIHGCFDLGRGGELTLEANRIGGGLLLMVLWLVVLILLVEGRGLTDVEVNRIGGEGWRLAVEMNRIGWRYLRCVVWRSFTVRRNYSASSWMVSLGKLFCSINWNHTGLNNLSLLIIFYTLVFPCSSSVNLSSRRLDNVDITKMGIYSLNLPWSVPYLS</sequence>